<evidence type="ECO:0000313" key="2">
    <source>
        <dbReference type="EMBL" id="VEU34422.1"/>
    </source>
</evidence>
<name>A0A448YX81_9STRA</name>
<organism evidence="2 3">
    <name type="scientific">Pseudo-nitzschia multistriata</name>
    <dbReference type="NCBI Taxonomy" id="183589"/>
    <lineage>
        <taxon>Eukaryota</taxon>
        <taxon>Sar</taxon>
        <taxon>Stramenopiles</taxon>
        <taxon>Ochrophyta</taxon>
        <taxon>Bacillariophyta</taxon>
        <taxon>Bacillariophyceae</taxon>
        <taxon>Bacillariophycidae</taxon>
        <taxon>Bacillariales</taxon>
        <taxon>Bacillariaceae</taxon>
        <taxon>Pseudo-nitzschia</taxon>
    </lineage>
</organism>
<gene>
    <name evidence="2" type="ORF">PSNMU_V1.4_AUG-EV-PASAV3_0010440</name>
</gene>
<dbReference type="EMBL" id="CAACVS010000027">
    <property type="protein sequence ID" value="VEU34422.1"/>
    <property type="molecule type" value="Genomic_DNA"/>
</dbReference>
<evidence type="ECO:0000313" key="3">
    <source>
        <dbReference type="Proteomes" id="UP000291116"/>
    </source>
</evidence>
<feature type="compositionally biased region" description="Polar residues" evidence="1">
    <location>
        <begin position="1"/>
        <end position="11"/>
    </location>
</feature>
<proteinExistence type="predicted"/>
<protein>
    <recommendedName>
        <fullName evidence="4">CRAL-TRIO domain-containing protein</fullName>
    </recommendedName>
</protein>
<dbReference type="Proteomes" id="UP000291116">
    <property type="component" value="Unassembled WGS sequence"/>
</dbReference>
<dbReference type="OrthoDB" id="42195at2759"/>
<accession>A0A448YX81</accession>
<dbReference type="Gene3D" id="3.40.525.10">
    <property type="entry name" value="CRAL-TRIO lipid binding domain"/>
    <property type="match status" value="1"/>
</dbReference>
<evidence type="ECO:0000256" key="1">
    <source>
        <dbReference type="SAM" id="MobiDB-lite"/>
    </source>
</evidence>
<feature type="region of interest" description="Disordered" evidence="1">
    <location>
        <begin position="1"/>
        <end position="23"/>
    </location>
</feature>
<keyword evidence="3" id="KW-1185">Reference proteome</keyword>
<reference evidence="2 3" key="1">
    <citation type="submission" date="2019-01" db="EMBL/GenBank/DDBJ databases">
        <authorList>
            <person name="Ferrante I. M."/>
        </authorList>
    </citation>
    <scope>NUCLEOTIDE SEQUENCE [LARGE SCALE GENOMIC DNA]</scope>
    <source>
        <strain evidence="2 3">B856</strain>
    </source>
</reference>
<sequence length="592" mass="68785">MGKIMPSTSDPTLGMNDEEKDGDNTKYVDELLSKELLQLSVGDRNDIQEEIHGVGCLAPEETPEFVERSLKELTLELEELMFSLPKFQTRGYQQSQLQPNTYVNEKEFRLRFLRCELFDIRKTAFRICEFLEWALILFGEYALQRPITLHDFSKDELKYFRQGYYQLLPSRDRSGRRIVVIIPGEGMEKIPKDAKAKIAMYTSWAAGCNDIDTQRKGLVFLVWFDKSIKTSQIGTKQKAKDHEVASVRASAIHCCTPDTALFRFRRSIMAMRIAHHNRYKLKYHLGDAMENRYMLQTYGIPSDQIPLTWSGTVKLNYHRQWVRLRHAIEQRELRQRLSGMDSSMFVQLNKNTMIDCPNLSDVLFRQGTSTTSHPGNVAFRVMIERRLKKLERIQRLEAETKEMTRIRSKDGSKRSSSVKIPQVKTRKVVMDVIEEVQNRRNERILFWNDLGWWDEATDHHQIYLKVEYIVREYRSTLKRKKNSDLDDHCAEEKRCDLESLSRGDNSACKRPDKIFSDPPCDVEQENRAAPTPATAPVIHLKSATSMFMEAQNGALLGDATSRKRLRLQSPFDSESDNEMDIATCFGMKFIQC</sequence>
<dbReference type="AlphaFoldDB" id="A0A448YX81"/>
<evidence type="ECO:0008006" key="4">
    <source>
        <dbReference type="Google" id="ProtNLM"/>
    </source>
</evidence>
<dbReference type="InterPro" id="IPR036865">
    <property type="entry name" value="CRAL-TRIO_dom_sf"/>
</dbReference>